<evidence type="ECO:0000256" key="8">
    <source>
        <dbReference type="ARBA" id="ARBA00022691"/>
    </source>
</evidence>
<keyword evidence="7 12" id="KW-0808">Transferase</keyword>
<evidence type="ECO:0000313" key="12">
    <source>
        <dbReference type="EMBL" id="MBB4934764.1"/>
    </source>
</evidence>
<evidence type="ECO:0000256" key="10">
    <source>
        <dbReference type="ARBA" id="ARBA00031323"/>
    </source>
</evidence>
<dbReference type="Proteomes" id="UP000523007">
    <property type="component" value="Unassembled WGS sequence"/>
</dbReference>
<dbReference type="Pfam" id="PF01135">
    <property type="entry name" value="PCMT"/>
    <property type="match status" value="1"/>
</dbReference>
<keyword evidence="13" id="KW-1185">Reference proteome</keyword>
<gene>
    <name evidence="12" type="ORF">F4561_005658</name>
</gene>
<dbReference type="GO" id="GO:0004719">
    <property type="term" value="F:protein-L-isoaspartate (D-aspartate) O-methyltransferase activity"/>
    <property type="evidence" value="ECO:0007669"/>
    <property type="project" value="UniProtKB-EC"/>
</dbReference>
<evidence type="ECO:0000256" key="5">
    <source>
        <dbReference type="ARBA" id="ARBA00022490"/>
    </source>
</evidence>
<dbReference type="GO" id="GO:0032259">
    <property type="term" value="P:methylation"/>
    <property type="evidence" value="ECO:0007669"/>
    <property type="project" value="UniProtKB-KW"/>
</dbReference>
<sequence>MATPGPDDLAHLFSPEWATAMRAAPREHFIPDAARATPMGDTPGNWIDRATDPAAWREAVYSDTTILTQIDDGDTDLTAETAQRGTPSSSNTAPSLVAEFLELLDPYLGDRVLEVGTGTGWTAALLSVRVGAENVTTVEVDPAVAEQAQANLKRAGYAPHVVVTDGAQGHARGAPYDRVHVTCGVREIPYAWVEQTRPGGVIVTPWMPANMAGHQLRIVVTGDVGVGRICGEASFMMLREQRFRPPDAAPDARISESRVDPRRVSYAGSGLRVALAGLIPGVSFSGLDRPDGLHQVAVRHGGSGSDAVCRATPGEPAEVKQYGPRSLWDELELAYLAWVSWGEPQWDRFGVTVDADGQHVWLDSPTNRIAEVQR</sequence>
<evidence type="ECO:0000256" key="3">
    <source>
        <dbReference type="ARBA" id="ARBA00011890"/>
    </source>
</evidence>
<accession>A0A7W7RML3</accession>
<evidence type="ECO:0000256" key="2">
    <source>
        <dbReference type="ARBA" id="ARBA00005369"/>
    </source>
</evidence>
<evidence type="ECO:0000256" key="11">
    <source>
        <dbReference type="ARBA" id="ARBA00031350"/>
    </source>
</evidence>
<dbReference type="InterPro" id="IPR000682">
    <property type="entry name" value="PCMT"/>
</dbReference>
<comment type="subcellular location">
    <subcellularLocation>
        <location evidence="1">Cytoplasm</location>
    </subcellularLocation>
</comment>
<dbReference type="PANTHER" id="PTHR11579">
    <property type="entry name" value="PROTEIN-L-ISOASPARTATE O-METHYLTRANSFERASE"/>
    <property type="match status" value="1"/>
</dbReference>
<organism evidence="12 13">
    <name type="scientific">Lipingzhangella halophila</name>
    <dbReference type="NCBI Taxonomy" id="1783352"/>
    <lineage>
        <taxon>Bacteria</taxon>
        <taxon>Bacillati</taxon>
        <taxon>Actinomycetota</taxon>
        <taxon>Actinomycetes</taxon>
        <taxon>Streptosporangiales</taxon>
        <taxon>Nocardiopsidaceae</taxon>
        <taxon>Lipingzhangella</taxon>
    </lineage>
</organism>
<dbReference type="RefSeq" id="WP_184584363.1">
    <property type="nucleotide sequence ID" value="NZ_JACHJT010000002.1"/>
</dbReference>
<dbReference type="AlphaFoldDB" id="A0A7W7RML3"/>
<evidence type="ECO:0000256" key="7">
    <source>
        <dbReference type="ARBA" id="ARBA00022679"/>
    </source>
</evidence>
<evidence type="ECO:0000313" key="13">
    <source>
        <dbReference type="Proteomes" id="UP000523007"/>
    </source>
</evidence>
<dbReference type="Gene3D" id="3.40.50.150">
    <property type="entry name" value="Vaccinia Virus protein VP39"/>
    <property type="match status" value="1"/>
</dbReference>
<dbReference type="SUPFAM" id="SSF53335">
    <property type="entry name" value="S-adenosyl-L-methionine-dependent methyltransferases"/>
    <property type="match status" value="1"/>
</dbReference>
<dbReference type="CDD" id="cd02440">
    <property type="entry name" value="AdoMet_MTases"/>
    <property type="match status" value="1"/>
</dbReference>
<name>A0A7W7RML3_9ACTN</name>
<protein>
    <recommendedName>
        <fullName evidence="4">Protein-L-isoaspartate O-methyltransferase</fullName>
        <ecNumber evidence="3">2.1.1.77</ecNumber>
    </recommendedName>
    <alternativeName>
        <fullName evidence="11">L-isoaspartyl protein carboxyl methyltransferase</fullName>
    </alternativeName>
    <alternativeName>
        <fullName evidence="9">Protein L-isoaspartyl methyltransferase</fullName>
    </alternativeName>
    <alternativeName>
        <fullName evidence="10">Protein-beta-aspartate methyltransferase</fullName>
    </alternativeName>
</protein>
<dbReference type="GO" id="GO:0005737">
    <property type="term" value="C:cytoplasm"/>
    <property type="evidence" value="ECO:0007669"/>
    <property type="project" value="UniProtKB-SubCell"/>
</dbReference>
<dbReference type="EC" id="2.1.1.77" evidence="3"/>
<dbReference type="EMBL" id="JACHJT010000002">
    <property type="protein sequence ID" value="MBB4934764.1"/>
    <property type="molecule type" value="Genomic_DNA"/>
</dbReference>
<evidence type="ECO:0000256" key="9">
    <source>
        <dbReference type="ARBA" id="ARBA00030757"/>
    </source>
</evidence>
<dbReference type="PANTHER" id="PTHR11579:SF0">
    <property type="entry name" value="PROTEIN-L-ISOASPARTATE(D-ASPARTATE) O-METHYLTRANSFERASE"/>
    <property type="match status" value="1"/>
</dbReference>
<evidence type="ECO:0000256" key="6">
    <source>
        <dbReference type="ARBA" id="ARBA00022603"/>
    </source>
</evidence>
<evidence type="ECO:0000256" key="4">
    <source>
        <dbReference type="ARBA" id="ARBA00013346"/>
    </source>
</evidence>
<dbReference type="InterPro" id="IPR029063">
    <property type="entry name" value="SAM-dependent_MTases_sf"/>
</dbReference>
<evidence type="ECO:0000256" key="1">
    <source>
        <dbReference type="ARBA" id="ARBA00004496"/>
    </source>
</evidence>
<comment type="similarity">
    <text evidence="2">Belongs to the methyltransferase superfamily. L-isoaspartyl/D-aspartyl protein methyltransferase family.</text>
</comment>
<proteinExistence type="inferred from homology"/>
<reference evidence="12 13" key="1">
    <citation type="submission" date="2020-08" db="EMBL/GenBank/DDBJ databases">
        <title>Sequencing the genomes of 1000 actinobacteria strains.</title>
        <authorList>
            <person name="Klenk H.-P."/>
        </authorList>
    </citation>
    <scope>NUCLEOTIDE SEQUENCE [LARGE SCALE GENOMIC DNA]</scope>
    <source>
        <strain evidence="12 13">DSM 102030</strain>
    </source>
</reference>
<keyword evidence="8" id="KW-0949">S-adenosyl-L-methionine</keyword>
<keyword evidence="5" id="KW-0963">Cytoplasm</keyword>
<keyword evidence="6 12" id="KW-0489">Methyltransferase</keyword>
<comment type="caution">
    <text evidence="12">The sequence shown here is derived from an EMBL/GenBank/DDBJ whole genome shotgun (WGS) entry which is preliminary data.</text>
</comment>